<name>A0A382Q9X3_9ZZZZ</name>
<accession>A0A382Q9X3</accession>
<dbReference type="CDD" id="cd02440">
    <property type="entry name" value="AdoMet_MTases"/>
    <property type="match status" value="1"/>
</dbReference>
<dbReference type="PANTHER" id="PTHR43861">
    <property type="entry name" value="TRANS-ACONITATE 2-METHYLTRANSFERASE-RELATED"/>
    <property type="match status" value="1"/>
</dbReference>
<dbReference type="EMBL" id="UINC01112636">
    <property type="protein sequence ID" value="SVC81725.1"/>
    <property type="molecule type" value="Genomic_DNA"/>
</dbReference>
<gene>
    <name evidence="1" type="ORF">METZ01_LOCUS334579</name>
</gene>
<reference evidence="1" key="1">
    <citation type="submission" date="2018-05" db="EMBL/GenBank/DDBJ databases">
        <authorList>
            <person name="Lanie J.A."/>
            <person name="Ng W.-L."/>
            <person name="Kazmierczak K.M."/>
            <person name="Andrzejewski T.M."/>
            <person name="Davidsen T.M."/>
            <person name="Wayne K.J."/>
            <person name="Tettelin H."/>
            <person name="Glass J.I."/>
            <person name="Rusch D."/>
            <person name="Podicherti R."/>
            <person name="Tsui H.-C.T."/>
            <person name="Winkler M.E."/>
        </authorList>
    </citation>
    <scope>NUCLEOTIDE SEQUENCE</scope>
</reference>
<organism evidence="1">
    <name type="scientific">marine metagenome</name>
    <dbReference type="NCBI Taxonomy" id="408172"/>
    <lineage>
        <taxon>unclassified sequences</taxon>
        <taxon>metagenomes</taxon>
        <taxon>ecological metagenomes</taxon>
    </lineage>
</organism>
<protein>
    <recommendedName>
        <fullName evidence="2">Methyltransferase type 12 domain-containing protein</fullName>
    </recommendedName>
</protein>
<sequence>MYCPICFSEKTKSIFKNTAIDIERDVMFCEGCNLFFVFPLPTADELDSLYKKEWSWEYGLDEKSSIIRKIFHFIHEAHQKFIARERANYLYKLAPNQMTNILEVGSGSGAFLREIAKYYKFVRGIEPSLDEEYISEKIQVKRETIDDSLVIDDQYDVICMYMVLEHLANPIKTLNTLKNGLKKGGHLIIEVPYSPYKEYESLDEFELCKVFENVHLFHFSRKNVEYLKKKLAMTLDDFKVIQKIEFIKGYNVFAIYPNSSRRGLGYKLISLINLLSLYARGLVRLSIHKPVDEFQTKFGDGFWIRFVL</sequence>
<proteinExistence type="predicted"/>
<feature type="non-terminal residue" evidence="1">
    <location>
        <position position="308"/>
    </location>
</feature>
<dbReference type="Gene3D" id="3.40.50.150">
    <property type="entry name" value="Vaccinia Virus protein VP39"/>
    <property type="match status" value="1"/>
</dbReference>
<dbReference type="SUPFAM" id="SSF53335">
    <property type="entry name" value="S-adenosyl-L-methionine-dependent methyltransferases"/>
    <property type="match status" value="1"/>
</dbReference>
<dbReference type="AlphaFoldDB" id="A0A382Q9X3"/>
<dbReference type="InterPro" id="IPR029063">
    <property type="entry name" value="SAM-dependent_MTases_sf"/>
</dbReference>
<dbReference type="Pfam" id="PF13489">
    <property type="entry name" value="Methyltransf_23"/>
    <property type="match status" value="1"/>
</dbReference>
<evidence type="ECO:0008006" key="2">
    <source>
        <dbReference type="Google" id="ProtNLM"/>
    </source>
</evidence>
<evidence type="ECO:0000313" key="1">
    <source>
        <dbReference type="EMBL" id="SVC81725.1"/>
    </source>
</evidence>